<protein>
    <submittedName>
        <fullName evidence="2">Transcriptional regulator, MarR family</fullName>
    </submittedName>
</protein>
<dbReference type="PANTHER" id="PTHR33164:SF43">
    <property type="entry name" value="HTH-TYPE TRANSCRIPTIONAL REPRESSOR YETL"/>
    <property type="match status" value="1"/>
</dbReference>
<dbReference type="InterPro" id="IPR036388">
    <property type="entry name" value="WH-like_DNA-bd_sf"/>
</dbReference>
<dbReference type="EMBL" id="LT670844">
    <property type="protein sequence ID" value="SHJ89256.1"/>
    <property type="molecule type" value="Genomic_DNA"/>
</dbReference>
<gene>
    <name evidence="2" type="ORF">SAMN05444159_1816</name>
</gene>
<proteinExistence type="predicted"/>
<dbReference type="InterPro" id="IPR000835">
    <property type="entry name" value="HTH_MarR-typ"/>
</dbReference>
<dbReference type="RefSeq" id="WP_172842008.1">
    <property type="nucleotide sequence ID" value="NZ_LT670844.1"/>
</dbReference>
<dbReference type="Proteomes" id="UP000189935">
    <property type="component" value="Chromosome I"/>
</dbReference>
<accession>A0A1M6N0V7</accession>
<sequence length="150" mass="15898">MLTKPPKSAVLTELVLEIFRLNGLLIASGDALVGPIGLTSARWQVLGAVALLQGRAPVAHIANNMGLTRQSVQRIADELAKAGIVEFQPNPHHKRAKLVTLTQKGRALFEAAMRLQKPWASALAAGIDGAALQTTAAVLAQLRARLEQTG</sequence>
<dbReference type="Gene3D" id="1.10.10.10">
    <property type="entry name" value="Winged helix-like DNA-binding domain superfamily/Winged helix DNA-binding domain"/>
    <property type="match status" value="1"/>
</dbReference>
<dbReference type="PROSITE" id="PS50995">
    <property type="entry name" value="HTH_MARR_2"/>
    <property type="match status" value="1"/>
</dbReference>
<dbReference type="InterPro" id="IPR036390">
    <property type="entry name" value="WH_DNA-bd_sf"/>
</dbReference>
<organism evidence="2 3">
    <name type="scientific">Bradyrhizobium lablabi</name>
    <dbReference type="NCBI Taxonomy" id="722472"/>
    <lineage>
        <taxon>Bacteria</taxon>
        <taxon>Pseudomonadati</taxon>
        <taxon>Pseudomonadota</taxon>
        <taxon>Alphaproteobacteria</taxon>
        <taxon>Hyphomicrobiales</taxon>
        <taxon>Nitrobacteraceae</taxon>
        <taxon>Bradyrhizobium</taxon>
    </lineage>
</organism>
<dbReference type="GO" id="GO:0006950">
    <property type="term" value="P:response to stress"/>
    <property type="evidence" value="ECO:0007669"/>
    <property type="project" value="TreeGrafter"/>
</dbReference>
<dbReference type="AlphaFoldDB" id="A0A1M6N0V7"/>
<evidence type="ECO:0000313" key="2">
    <source>
        <dbReference type="EMBL" id="SHJ89256.1"/>
    </source>
</evidence>
<dbReference type="PRINTS" id="PR00598">
    <property type="entry name" value="HTHMARR"/>
</dbReference>
<dbReference type="PANTHER" id="PTHR33164">
    <property type="entry name" value="TRANSCRIPTIONAL REGULATOR, MARR FAMILY"/>
    <property type="match status" value="1"/>
</dbReference>
<evidence type="ECO:0000259" key="1">
    <source>
        <dbReference type="PROSITE" id="PS50995"/>
    </source>
</evidence>
<dbReference type="SUPFAM" id="SSF46785">
    <property type="entry name" value="Winged helix' DNA-binding domain"/>
    <property type="match status" value="1"/>
</dbReference>
<evidence type="ECO:0000313" key="3">
    <source>
        <dbReference type="Proteomes" id="UP000189935"/>
    </source>
</evidence>
<dbReference type="Pfam" id="PF12802">
    <property type="entry name" value="MarR_2"/>
    <property type="match status" value="1"/>
</dbReference>
<dbReference type="InterPro" id="IPR039422">
    <property type="entry name" value="MarR/SlyA-like"/>
</dbReference>
<dbReference type="SMART" id="SM00347">
    <property type="entry name" value="HTH_MARR"/>
    <property type="match status" value="1"/>
</dbReference>
<reference evidence="2 3" key="1">
    <citation type="submission" date="2016-11" db="EMBL/GenBank/DDBJ databases">
        <authorList>
            <person name="Jaros S."/>
            <person name="Januszkiewicz K."/>
            <person name="Wedrychowicz H."/>
        </authorList>
    </citation>
    <scope>NUCLEOTIDE SEQUENCE [LARGE SCALE GENOMIC DNA]</scope>
    <source>
        <strain evidence="2 3">GAS499</strain>
    </source>
</reference>
<feature type="domain" description="HTH marR-type" evidence="1">
    <location>
        <begin position="11"/>
        <end position="148"/>
    </location>
</feature>
<dbReference type="GO" id="GO:0003700">
    <property type="term" value="F:DNA-binding transcription factor activity"/>
    <property type="evidence" value="ECO:0007669"/>
    <property type="project" value="InterPro"/>
</dbReference>
<name>A0A1M6N0V7_9BRAD</name>